<evidence type="ECO:0000313" key="4">
    <source>
        <dbReference type="Proteomes" id="UP000307841"/>
    </source>
</evidence>
<reference evidence="3 4" key="1">
    <citation type="submission" date="2019-04" db="EMBL/GenBank/DDBJ databases">
        <title>Whole genome sequencing of Brevibacillus sp. TGS2-1.</title>
        <authorList>
            <person name="Choi A."/>
        </authorList>
    </citation>
    <scope>NUCLEOTIDE SEQUENCE [LARGE SCALE GENOMIC DNA]</scope>
    <source>
        <strain evidence="3 4">TGS2-1</strain>
    </source>
</reference>
<name>A0A4U2YCM4_9BACL</name>
<feature type="compositionally biased region" description="Basic and acidic residues" evidence="1">
    <location>
        <begin position="1687"/>
        <end position="1699"/>
    </location>
</feature>
<feature type="chain" id="PRO_5020758319" evidence="2">
    <location>
        <begin position="30"/>
        <end position="1981"/>
    </location>
</feature>
<keyword evidence="4" id="KW-1185">Reference proteome</keyword>
<comment type="caution">
    <text evidence="3">The sequence shown here is derived from an EMBL/GenBank/DDBJ whole genome shotgun (WGS) entry which is preliminary data.</text>
</comment>
<dbReference type="RefSeq" id="WP_137032092.1">
    <property type="nucleotide sequence ID" value="NZ_SZNK01000001.1"/>
</dbReference>
<feature type="compositionally biased region" description="Basic and acidic residues" evidence="1">
    <location>
        <begin position="1501"/>
        <end position="1513"/>
    </location>
</feature>
<organism evidence="3 4">
    <name type="scientific">Brevibacillus antibioticus</name>
    <dbReference type="NCBI Taxonomy" id="2570228"/>
    <lineage>
        <taxon>Bacteria</taxon>
        <taxon>Bacillati</taxon>
        <taxon>Bacillota</taxon>
        <taxon>Bacilli</taxon>
        <taxon>Bacillales</taxon>
        <taxon>Paenibacillaceae</taxon>
        <taxon>Brevibacillus</taxon>
    </lineage>
</organism>
<sequence length="1981" mass="199079">MLKKESKKAIATILLGSTLAFGPFASAYAAPVKVEWDPSKVTITNNVGKADTVKIEDLVEGAIVKIYDKATGGKLLGTTTVAKGKTEALISIPNLGEAEGKIFVSVTMESPTAEIAFGAEAASTKPGADDITVLNNVGKPDTVTVKAAEGSVVKVYDAATAGKVLGTVTVAKGKTEAAISVAQLGADAGKVYVTVTEAGKKESERTEKAFDAEAASTKLGADDITVLNNVGKADTVTVKATEGSVVKVYDAATAGKVLGTVTVAKGKTEAAISVAQLGADAGKVYVTVTEAGKKESERTEKAFDAEAASTKPGADDITVLNNVGKADTVTVKAAEGSVVKVYDAATAGKVLGTVTVAKGKTEGAISVAQLGADAGKVYVTVTEAGKKESERTEKAFDAEAASTKLGADDITVLNNVGKADTVTVKAAEGSVVKVYDAATAGKVLGTVTVAKGKTEAAISVAQLGADAGKVYVTVTEAGKKESERTEKAFDAEAASTKPGADDITVLNNVGKADTVTVKAAEGSVVKVYDAATAGKVLGTVTVAKGKTEGAISVAQLGADAGKVYVTVTEAGKKESERTEKAFDAEAASTKLGADDITVLNNVGKADTVTVKAAEGSVVKVYDAATAGKVLGTVTVAKGKTEAAISVAQLGADAGKVYVTVTEAGKKESERTEKAFDAEASSTKPGADDITVLNNVGKADTVTVKAAEGSVVKVYDAATAGKVLGTVTVAKGKTEAAISVAQLGADAGKVYVTVTEAGKKESERTEKAFDAEASSTKPGADDITVLNNVGKADTVTVKAAEGSVVKVYDAATAGKVLGTVTVAKGKTEAAISVAQLGADAGKVYVTVTEAGKKESERTEKAFDAEASSTKPGADDITVLNNVGKADTVTVKAAEGSVVKVYDAATAGKVLGTVTVAKGKTEAAISVAQLGADAGKVYVTVTEAGKKESERTEKAFDAEASSTKPGADDITVLNNVGKADTVTVKAAEGSVVKVYDAATAGKVLGTVTVAKGKTEAAISVAQLGADAGKVYVTVTEAGKKESERTEKAFDAEASSTKPGADDITVLNNVGKADTVTVKAAEGSVVKVYDAATAGKVLGTVTVAKGKTEAAISVAQLGADAGKVYVTVTEAGKKESERTEKAFDAEASSTKPGADDITVLNNVGKADTVTVKAAEGSVVKVYDAATAGKVLGTVTVAKGKTEAAISVAQLGADAGKVYVTVTEAGKKESERTEKAFDAEAASTKPGADDITVLNNVGKADTVTVKAAEGSVVKVYDAETAGKVLGTVTVAAGKTEAVVSVPQLGGEAGKVYVTVTEAGKKESERMEKAFDAEAASTKPGADDITVLNNVGKADTVTVKAAEGAIVKVYDAATAGKMLGTVTVAKGKTEAAISVAQLGAEAGKVYVTVTEAGKKESERTEKAFDAEAATTAPKADEITVVNNAGKADTVTVTAAEGTIVKVYDAATAGKVLGTVTVAKGKTEAVITVAQLGGNAGTVYVSATEAGKQESSRTEKGYEGEGATTAPKADDITVLNNVGKADTVTVKATEGSVVKVYDAATAGKVLGTATVAAGKSEAAISVAQLGAEAGKVYVTVTESGKKESERTDKAFDAEAVTTAPKADEITVVNNAGKADTVTVTAAEGTIVKVYDAATAGKVLGTVTVAKGKTEAVITVAQLGGNAGTVYVSATEAGKQESSRTEKGYEGEGATTAPKSDEIEIVNNVGKADTVTIKAAEGSVVKVYDAATAGKMLGTAKVAAGKTEVTVNITQLGGEAGSVYVTVTETGKLESERIEKAFEAEAVATTPKAGDITISNNAGKADTVTVTAEEGTIVKVYDAATDGKLLGYATVAKGNSEVTVSISQLGSEAGSVFISLTEAGKKESERLEKSYAAEEVTKAPAVDDIVIANNAGKADTITVKNLSSGDIVKAYKEGTTTVLGTVTVSDGGSEAIIRVTQLGVDAGAVEITVQNPGKVVSEKVTKAFDAEQ</sequence>
<accession>A0A4U2YCM4</accession>
<keyword evidence="2" id="KW-0732">Signal</keyword>
<feature type="region of interest" description="Disordered" evidence="1">
    <location>
        <begin position="1499"/>
        <end position="1519"/>
    </location>
</feature>
<gene>
    <name evidence="3" type="ORF">E8L90_26130</name>
</gene>
<evidence type="ECO:0000313" key="3">
    <source>
        <dbReference type="EMBL" id="TKI58597.1"/>
    </source>
</evidence>
<evidence type="ECO:0000256" key="2">
    <source>
        <dbReference type="SAM" id="SignalP"/>
    </source>
</evidence>
<feature type="signal peptide" evidence="2">
    <location>
        <begin position="1"/>
        <end position="29"/>
    </location>
</feature>
<proteinExistence type="predicted"/>
<feature type="region of interest" description="Disordered" evidence="1">
    <location>
        <begin position="1685"/>
        <end position="1705"/>
    </location>
</feature>
<dbReference type="OrthoDB" id="1489161at2"/>
<dbReference type="Proteomes" id="UP000307841">
    <property type="component" value="Unassembled WGS sequence"/>
</dbReference>
<protein>
    <submittedName>
        <fullName evidence="3">Uncharacterized protein</fullName>
    </submittedName>
</protein>
<dbReference type="EMBL" id="SZNK01000001">
    <property type="protein sequence ID" value="TKI58597.1"/>
    <property type="molecule type" value="Genomic_DNA"/>
</dbReference>
<evidence type="ECO:0000256" key="1">
    <source>
        <dbReference type="SAM" id="MobiDB-lite"/>
    </source>
</evidence>